<protein>
    <submittedName>
        <fullName evidence="7">Sugar ABC transporter substrate-binding protein</fullName>
    </submittedName>
</protein>
<keyword evidence="5" id="KW-0449">Lipoprotein</keyword>
<dbReference type="SUPFAM" id="SSF53850">
    <property type="entry name" value="Periplasmic binding protein-like II"/>
    <property type="match status" value="1"/>
</dbReference>
<dbReference type="InterPro" id="IPR006059">
    <property type="entry name" value="SBP"/>
</dbReference>
<name>A0A8J3QNW5_9ACTN</name>
<dbReference type="Gene3D" id="3.40.190.10">
    <property type="entry name" value="Periplasmic binding protein-like II"/>
    <property type="match status" value="1"/>
</dbReference>
<dbReference type="AlphaFoldDB" id="A0A8J3QNW5"/>
<evidence type="ECO:0000256" key="4">
    <source>
        <dbReference type="ARBA" id="ARBA00023139"/>
    </source>
</evidence>
<proteinExistence type="predicted"/>
<dbReference type="CDD" id="cd13585">
    <property type="entry name" value="PBP2_TMBP_like"/>
    <property type="match status" value="1"/>
</dbReference>
<dbReference type="InterPro" id="IPR050490">
    <property type="entry name" value="Bact_solute-bd_prot1"/>
</dbReference>
<keyword evidence="2 6" id="KW-0732">Signal</keyword>
<feature type="signal peptide" evidence="6">
    <location>
        <begin position="1"/>
        <end position="23"/>
    </location>
</feature>
<keyword evidence="8" id="KW-1185">Reference proteome</keyword>
<evidence type="ECO:0000313" key="8">
    <source>
        <dbReference type="Proteomes" id="UP000642748"/>
    </source>
</evidence>
<dbReference type="PANTHER" id="PTHR43649:SF33">
    <property type="entry name" value="POLYGALACTURONAN_RHAMNOGALACTURONAN-BINDING PROTEIN YTCQ"/>
    <property type="match status" value="1"/>
</dbReference>
<dbReference type="PROSITE" id="PS51257">
    <property type="entry name" value="PROKAR_LIPOPROTEIN"/>
    <property type="match status" value="1"/>
</dbReference>
<dbReference type="Proteomes" id="UP000642748">
    <property type="component" value="Unassembled WGS sequence"/>
</dbReference>
<evidence type="ECO:0000256" key="5">
    <source>
        <dbReference type="ARBA" id="ARBA00023288"/>
    </source>
</evidence>
<reference evidence="7" key="1">
    <citation type="submission" date="2021-01" db="EMBL/GenBank/DDBJ databases">
        <title>Whole genome shotgun sequence of Rugosimonospora africana NBRC 104875.</title>
        <authorList>
            <person name="Komaki H."/>
            <person name="Tamura T."/>
        </authorList>
    </citation>
    <scope>NUCLEOTIDE SEQUENCE</scope>
    <source>
        <strain evidence="7">NBRC 104875</strain>
    </source>
</reference>
<gene>
    <name evidence="7" type="ORF">Raf01_28270</name>
</gene>
<keyword evidence="1" id="KW-1003">Cell membrane</keyword>
<evidence type="ECO:0000256" key="6">
    <source>
        <dbReference type="SAM" id="SignalP"/>
    </source>
</evidence>
<keyword evidence="4" id="KW-0564">Palmitate</keyword>
<evidence type="ECO:0000256" key="2">
    <source>
        <dbReference type="ARBA" id="ARBA00022729"/>
    </source>
</evidence>
<evidence type="ECO:0000256" key="1">
    <source>
        <dbReference type="ARBA" id="ARBA00022475"/>
    </source>
</evidence>
<accession>A0A8J3QNW5</accession>
<evidence type="ECO:0000313" key="7">
    <source>
        <dbReference type="EMBL" id="GIH14655.1"/>
    </source>
</evidence>
<evidence type="ECO:0000256" key="3">
    <source>
        <dbReference type="ARBA" id="ARBA00023136"/>
    </source>
</evidence>
<dbReference type="EMBL" id="BONZ01000027">
    <property type="protein sequence ID" value="GIH14655.1"/>
    <property type="molecule type" value="Genomic_DNA"/>
</dbReference>
<dbReference type="RefSeq" id="WP_203918305.1">
    <property type="nucleotide sequence ID" value="NZ_BONZ01000027.1"/>
</dbReference>
<dbReference type="Pfam" id="PF01547">
    <property type="entry name" value="SBP_bac_1"/>
    <property type="match status" value="1"/>
</dbReference>
<comment type="caution">
    <text evidence="7">The sequence shown here is derived from an EMBL/GenBank/DDBJ whole genome shotgun (WGS) entry which is preliminary data.</text>
</comment>
<dbReference type="PANTHER" id="PTHR43649">
    <property type="entry name" value="ARABINOSE-BINDING PROTEIN-RELATED"/>
    <property type="match status" value="1"/>
</dbReference>
<keyword evidence="3" id="KW-0472">Membrane</keyword>
<organism evidence="7 8">
    <name type="scientific">Rugosimonospora africana</name>
    <dbReference type="NCBI Taxonomy" id="556532"/>
    <lineage>
        <taxon>Bacteria</taxon>
        <taxon>Bacillati</taxon>
        <taxon>Actinomycetota</taxon>
        <taxon>Actinomycetes</taxon>
        <taxon>Micromonosporales</taxon>
        <taxon>Micromonosporaceae</taxon>
        <taxon>Rugosimonospora</taxon>
    </lineage>
</organism>
<feature type="chain" id="PRO_5039277384" evidence="6">
    <location>
        <begin position="24"/>
        <end position="444"/>
    </location>
</feature>
<sequence length="444" mass="47561">MVRVPWRDRVLVASAAGMCAVLAISGCGSSDKSKAEATGPLNVWVRGANDSIKAYQKVFDAFTAKTGIQIKPFMTLTDFETKLSAAATSHKLPDVVVDDAAQLGNFETQGIIQPVDKSAVAGQDQLTDRAWDSAKDLTGKYYAVPFSAQANILLVRSDWLAKLKLQPPKTWQDVATVAKAFTTQDPDGDGKADTYGLDVPGSTTRGYISWYWSSLLWEAGGSYFKPAGNGKFAANLDTPQATQSVQWFEDQFCTNKVVQPSALNDTTTEANKAFQTGVTGMYFTGPYAYATMDATAIKGKYVAVAPPAGPANGQTLAEGTDIYLMAGGKTSEAKKLAEFMITPEAQRLGMTAVPTATIVRLPVNKTVDAATEHQGDDRWKLAQQVYQSDGHYEDINMPNWTALRQATSDGLNALVAKCGDPATALHTLNDKLNSILKTQGVAAG</sequence>